<dbReference type="Gene3D" id="3.40.50.2000">
    <property type="entry name" value="Glycogen Phosphorylase B"/>
    <property type="match status" value="2"/>
</dbReference>
<organism evidence="3 4">
    <name type="scientific">Candidatus Coprenecus stercoravium</name>
    <dbReference type="NCBI Taxonomy" id="2840735"/>
    <lineage>
        <taxon>Bacteria</taxon>
        <taxon>Pseudomonadati</taxon>
        <taxon>Bacteroidota</taxon>
        <taxon>Bacteroidia</taxon>
        <taxon>Bacteroidales</taxon>
        <taxon>Rikenellaceae</taxon>
        <taxon>Rikenellaceae incertae sedis</taxon>
        <taxon>Candidatus Coprenecus</taxon>
    </lineage>
</organism>
<dbReference type="GO" id="GO:0016757">
    <property type="term" value="F:glycosyltransferase activity"/>
    <property type="evidence" value="ECO:0007669"/>
    <property type="project" value="InterPro"/>
</dbReference>
<dbReference type="InterPro" id="IPR028098">
    <property type="entry name" value="Glyco_trans_4-like_N"/>
</dbReference>
<dbReference type="Proteomes" id="UP000824115">
    <property type="component" value="Unassembled WGS sequence"/>
</dbReference>
<gene>
    <name evidence="3" type="ORF">IAC04_02380</name>
</gene>
<name>A0A9D2GQ37_9BACT</name>
<dbReference type="PANTHER" id="PTHR12526">
    <property type="entry name" value="GLYCOSYLTRANSFERASE"/>
    <property type="match status" value="1"/>
</dbReference>
<evidence type="ECO:0000259" key="2">
    <source>
        <dbReference type="Pfam" id="PF13579"/>
    </source>
</evidence>
<dbReference type="EMBL" id="DXAW01000043">
    <property type="protein sequence ID" value="HIZ85320.1"/>
    <property type="molecule type" value="Genomic_DNA"/>
</dbReference>
<dbReference type="SUPFAM" id="SSF53756">
    <property type="entry name" value="UDP-Glycosyltransferase/glycogen phosphorylase"/>
    <property type="match status" value="1"/>
</dbReference>
<evidence type="ECO:0000313" key="4">
    <source>
        <dbReference type="Proteomes" id="UP000824115"/>
    </source>
</evidence>
<dbReference type="Pfam" id="PF00534">
    <property type="entry name" value="Glycos_transf_1"/>
    <property type="match status" value="1"/>
</dbReference>
<proteinExistence type="predicted"/>
<dbReference type="PANTHER" id="PTHR12526:SF622">
    <property type="entry name" value="GLYCOSYLTRANSFERASE (GROUP I)"/>
    <property type="match status" value="1"/>
</dbReference>
<feature type="domain" description="Glycosyl transferase family 1" evidence="1">
    <location>
        <begin position="225"/>
        <end position="383"/>
    </location>
</feature>
<evidence type="ECO:0000259" key="1">
    <source>
        <dbReference type="Pfam" id="PF00534"/>
    </source>
</evidence>
<reference evidence="3" key="2">
    <citation type="submission" date="2021-04" db="EMBL/GenBank/DDBJ databases">
        <authorList>
            <person name="Gilroy R."/>
        </authorList>
    </citation>
    <scope>NUCLEOTIDE SEQUENCE</scope>
    <source>
        <strain evidence="3">Gambia16-554</strain>
    </source>
</reference>
<protein>
    <submittedName>
        <fullName evidence="3">Glycosyltransferase family 4 protein</fullName>
    </submittedName>
</protein>
<dbReference type="AlphaFoldDB" id="A0A9D2GQ37"/>
<sequence>MKILLINHYAGAPELGMEFRPFYMAKEWGKLGHETLIIGGSFSHLRRRQPSDDERVIDGVHYSWVKVNKYAGNGIGRIISIFLFILKLFFRFRHYLGDFQPDIVIASSTYPMDIYPARKIARHYHAKLIYEVHDLWPLSPMELGGYSKNHPFIRVVQRAENYCYRHADAVVSMLPAAEQHMIEHGLEKGKFNYVPNGIDLTEWNTSDDIDNPYAEDLQKFKDDGCFILCYTGGHAISNALDVLLDALKIIADTDIKCLLVGNGQEKLRLMKRVEQEGIRNVFFYNPVPKSKIPPLLKSVDALYIGWHKSPLYQYGISPNKLLDYMMAGKPIIHSVCAANDWVKDAECGISVDVENPQAISDAIIALKNMPEIDRERLGENGRRYVLANHTYGVLAKRFADVMTNILKK</sequence>
<evidence type="ECO:0000313" key="3">
    <source>
        <dbReference type="EMBL" id="HIZ85320.1"/>
    </source>
</evidence>
<dbReference type="InterPro" id="IPR001296">
    <property type="entry name" value="Glyco_trans_1"/>
</dbReference>
<comment type="caution">
    <text evidence="3">The sequence shown here is derived from an EMBL/GenBank/DDBJ whole genome shotgun (WGS) entry which is preliminary data.</text>
</comment>
<dbReference type="CDD" id="cd03794">
    <property type="entry name" value="GT4_WbuB-like"/>
    <property type="match status" value="1"/>
</dbReference>
<feature type="domain" description="Glycosyltransferase subfamily 4-like N-terminal" evidence="2">
    <location>
        <begin position="22"/>
        <end position="197"/>
    </location>
</feature>
<dbReference type="Pfam" id="PF13579">
    <property type="entry name" value="Glyco_trans_4_4"/>
    <property type="match status" value="1"/>
</dbReference>
<accession>A0A9D2GQ37</accession>
<reference evidence="3" key="1">
    <citation type="journal article" date="2021" name="PeerJ">
        <title>Extensive microbial diversity within the chicken gut microbiome revealed by metagenomics and culture.</title>
        <authorList>
            <person name="Gilroy R."/>
            <person name="Ravi A."/>
            <person name="Getino M."/>
            <person name="Pursley I."/>
            <person name="Horton D.L."/>
            <person name="Alikhan N.F."/>
            <person name="Baker D."/>
            <person name="Gharbi K."/>
            <person name="Hall N."/>
            <person name="Watson M."/>
            <person name="Adriaenssens E.M."/>
            <person name="Foster-Nyarko E."/>
            <person name="Jarju S."/>
            <person name="Secka A."/>
            <person name="Antonio M."/>
            <person name="Oren A."/>
            <person name="Chaudhuri R.R."/>
            <person name="La Ragione R."/>
            <person name="Hildebrand F."/>
            <person name="Pallen M.J."/>
        </authorList>
    </citation>
    <scope>NUCLEOTIDE SEQUENCE</scope>
    <source>
        <strain evidence="3">Gambia16-554</strain>
    </source>
</reference>